<dbReference type="RefSeq" id="XP_005840747.1">
    <property type="nucleotide sequence ID" value="XM_005840690.1"/>
</dbReference>
<dbReference type="AlphaFoldDB" id="L1JZK5"/>
<dbReference type="HOGENOM" id="CLU_1790606_0_0_1"/>
<name>L1JZK5_GUITC</name>
<dbReference type="PaxDb" id="55529-EKX53767"/>
<feature type="transmembrane region" description="Helical" evidence="1">
    <location>
        <begin position="112"/>
        <end position="129"/>
    </location>
</feature>
<dbReference type="EMBL" id="JH992969">
    <property type="protein sequence ID" value="EKX53767.1"/>
    <property type="molecule type" value="Genomic_DNA"/>
</dbReference>
<evidence type="ECO:0000313" key="5">
    <source>
        <dbReference type="Proteomes" id="UP000011087"/>
    </source>
</evidence>
<keyword evidence="1" id="KW-0472">Membrane</keyword>
<evidence type="ECO:0000313" key="4">
    <source>
        <dbReference type="EnsemblProtists" id="EKX53767"/>
    </source>
</evidence>
<reference evidence="4" key="3">
    <citation type="submission" date="2016-03" db="UniProtKB">
        <authorList>
            <consortium name="EnsemblProtists"/>
        </authorList>
    </citation>
    <scope>IDENTIFICATION</scope>
</reference>
<keyword evidence="1" id="KW-1133">Transmembrane helix</keyword>
<reference evidence="5" key="2">
    <citation type="submission" date="2012-11" db="EMBL/GenBank/DDBJ databases">
        <authorList>
            <person name="Kuo A."/>
            <person name="Curtis B.A."/>
            <person name="Tanifuji G."/>
            <person name="Burki F."/>
            <person name="Gruber A."/>
            <person name="Irimia M."/>
            <person name="Maruyama S."/>
            <person name="Arias M.C."/>
            <person name="Ball S.G."/>
            <person name="Gile G.H."/>
            <person name="Hirakawa Y."/>
            <person name="Hopkins J.F."/>
            <person name="Rensing S.A."/>
            <person name="Schmutz J."/>
            <person name="Symeonidi A."/>
            <person name="Elias M."/>
            <person name="Eveleigh R.J."/>
            <person name="Herman E.K."/>
            <person name="Klute M.J."/>
            <person name="Nakayama T."/>
            <person name="Obornik M."/>
            <person name="Reyes-Prieto A."/>
            <person name="Armbrust E.V."/>
            <person name="Aves S.J."/>
            <person name="Beiko R.G."/>
            <person name="Coutinho P."/>
            <person name="Dacks J.B."/>
            <person name="Durnford D.G."/>
            <person name="Fast N.M."/>
            <person name="Green B.R."/>
            <person name="Grisdale C."/>
            <person name="Hempe F."/>
            <person name="Henrissat B."/>
            <person name="Hoppner M.P."/>
            <person name="Ishida K.-I."/>
            <person name="Kim E."/>
            <person name="Koreny L."/>
            <person name="Kroth P.G."/>
            <person name="Liu Y."/>
            <person name="Malik S.-B."/>
            <person name="Maier U.G."/>
            <person name="McRose D."/>
            <person name="Mock T."/>
            <person name="Neilson J.A."/>
            <person name="Onodera N.T."/>
            <person name="Poole A.M."/>
            <person name="Pritham E.J."/>
            <person name="Richards T.A."/>
            <person name="Rocap G."/>
            <person name="Roy S.W."/>
            <person name="Sarai C."/>
            <person name="Schaack S."/>
            <person name="Shirato S."/>
            <person name="Slamovits C.H."/>
            <person name="Spencer D.F."/>
            <person name="Suzuki S."/>
            <person name="Worden A.Z."/>
            <person name="Zauner S."/>
            <person name="Barry K."/>
            <person name="Bell C."/>
            <person name="Bharti A.K."/>
            <person name="Crow J.A."/>
            <person name="Grimwood J."/>
            <person name="Kramer R."/>
            <person name="Lindquist E."/>
            <person name="Lucas S."/>
            <person name="Salamov A."/>
            <person name="McFadden G.I."/>
            <person name="Lane C.E."/>
            <person name="Keeling P.J."/>
            <person name="Gray M.W."/>
            <person name="Grigoriev I.V."/>
            <person name="Archibald J.M."/>
        </authorList>
    </citation>
    <scope>NUCLEOTIDE SEQUENCE</scope>
    <source>
        <strain evidence="5">CCMP2712</strain>
    </source>
</reference>
<protein>
    <recommendedName>
        <fullName evidence="6">Transmembrane protein</fullName>
    </recommendedName>
</protein>
<keyword evidence="5" id="KW-1185">Reference proteome</keyword>
<dbReference type="Proteomes" id="UP000011087">
    <property type="component" value="Unassembled WGS sequence"/>
</dbReference>
<gene>
    <name evidence="3" type="ORF">GUITHDRAFT_132822</name>
</gene>
<evidence type="ECO:0000256" key="1">
    <source>
        <dbReference type="SAM" id="Phobius"/>
    </source>
</evidence>
<feature type="chain" id="PRO_5008771980" description="Transmembrane protein" evidence="2">
    <location>
        <begin position="22"/>
        <end position="145"/>
    </location>
</feature>
<dbReference type="EnsemblProtists" id="EKX53767">
    <property type="protein sequence ID" value="EKX53767"/>
    <property type="gene ID" value="GUITHDRAFT_132822"/>
</dbReference>
<proteinExistence type="predicted"/>
<evidence type="ECO:0000313" key="3">
    <source>
        <dbReference type="EMBL" id="EKX53767.1"/>
    </source>
</evidence>
<evidence type="ECO:0000256" key="2">
    <source>
        <dbReference type="SAM" id="SignalP"/>
    </source>
</evidence>
<dbReference type="KEGG" id="gtt:GUITHDRAFT_132822"/>
<feature type="signal peptide" evidence="2">
    <location>
        <begin position="1"/>
        <end position="21"/>
    </location>
</feature>
<accession>L1JZK5</accession>
<evidence type="ECO:0008006" key="6">
    <source>
        <dbReference type="Google" id="ProtNLM"/>
    </source>
</evidence>
<feature type="transmembrane region" description="Helical" evidence="1">
    <location>
        <begin position="84"/>
        <end position="105"/>
    </location>
</feature>
<sequence>MIRRIITAVLVFMFLMAGANKVSPHINAEMHNHLSKAFPPMGKMWSGLLRDFLASLKQEQYHDLIEKNLLDDGSGSYKMFMTNLGYMCPLPSLILFLIMIAATYTHHVMKEPIVVTVGLMVLFVVRALLPVPKSAGKKVVKPKKS</sequence>
<keyword evidence="2" id="KW-0732">Signal</keyword>
<dbReference type="GeneID" id="17310267"/>
<reference evidence="3 5" key="1">
    <citation type="journal article" date="2012" name="Nature">
        <title>Algal genomes reveal evolutionary mosaicism and the fate of nucleomorphs.</title>
        <authorList>
            <consortium name="DOE Joint Genome Institute"/>
            <person name="Curtis B.A."/>
            <person name="Tanifuji G."/>
            <person name="Burki F."/>
            <person name="Gruber A."/>
            <person name="Irimia M."/>
            <person name="Maruyama S."/>
            <person name="Arias M.C."/>
            <person name="Ball S.G."/>
            <person name="Gile G.H."/>
            <person name="Hirakawa Y."/>
            <person name="Hopkins J.F."/>
            <person name="Kuo A."/>
            <person name="Rensing S.A."/>
            <person name="Schmutz J."/>
            <person name="Symeonidi A."/>
            <person name="Elias M."/>
            <person name="Eveleigh R.J."/>
            <person name="Herman E.K."/>
            <person name="Klute M.J."/>
            <person name="Nakayama T."/>
            <person name="Obornik M."/>
            <person name="Reyes-Prieto A."/>
            <person name="Armbrust E.V."/>
            <person name="Aves S.J."/>
            <person name="Beiko R.G."/>
            <person name="Coutinho P."/>
            <person name="Dacks J.B."/>
            <person name="Durnford D.G."/>
            <person name="Fast N.M."/>
            <person name="Green B.R."/>
            <person name="Grisdale C.J."/>
            <person name="Hempel F."/>
            <person name="Henrissat B."/>
            <person name="Hoppner M.P."/>
            <person name="Ishida K."/>
            <person name="Kim E."/>
            <person name="Koreny L."/>
            <person name="Kroth P.G."/>
            <person name="Liu Y."/>
            <person name="Malik S.B."/>
            <person name="Maier U.G."/>
            <person name="McRose D."/>
            <person name="Mock T."/>
            <person name="Neilson J.A."/>
            <person name="Onodera N.T."/>
            <person name="Poole A.M."/>
            <person name="Pritham E.J."/>
            <person name="Richards T.A."/>
            <person name="Rocap G."/>
            <person name="Roy S.W."/>
            <person name="Sarai C."/>
            <person name="Schaack S."/>
            <person name="Shirato S."/>
            <person name="Slamovits C.H."/>
            <person name="Spencer D.F."/>
            <person name="Suzuki S."/>
            <person name="Worden A.Z."/>
            <person name="Zauner S."/>
            <person name="Barry K."/>
            <person name="Bell C."/>
            <person name="Bharti A.K."/>
            <person name="Crow J.A."/>
            <person name="Grimwood J."/>
            <person name="Kramer R."/>
            <person name="Lindquist E."/>
            <person name="Lucas S."/>
            <person name="Salamov A."/>
            <person name="McFadden G.I."/>
            <person name="Lane C.E."/>
            <person name="Keeling P.J."/>
            <person name="Gray M.W."/>
            <person name="Grigoriev I.V."/>
            <person name="Archibald J.M."/>
        </authorList>
    </citation>
    <scope>NUCLEOTIDE SEQUENCE</scope>
    <source>
        <strain evidence="3 5">CCMP2712</strain>
    </source>
</reference>
<organism evidence="3">
    <name type="scientific">Guillardia theta (strain CCMP2712)</name>
    <name type="common">Cryptophyte</name>
    <dbReference type="NCBI Taxonomy" id="905079"/>
    <lineage>
        <taxon>Eukaryota</taxon>
        <taxon>Cryptophyceae</taxon>
        <taxon>Pyrenomonadales</taxon>
        <taxon>Geminigeraceae</taxon>
        <taxon>Guillardia</taxon>
    </lineage>
</organism>
<keyword evidence="1" id="KW-0812">Transmembrane</keyword>